<dbReference type="InterPro" id="IPR035093">
    <property type="entry name" value="RelE/ParE_toxin_dom_sf"/>
</dbReference>
<dbReference type="EMBL" id="CP036339">
    <property type="protein sequence ID" value="QDT71444.1"/>
    <property type="molecule type" value="Genomic_DNA"/>
</dbReference>
<organism evidence="2 3">
    <name type="scientific">Lacipirellula limnantheis</name>
    <dbReference type="NCBI Taxonomy" id="2528024"/>
    <lineage>
        <taxon>Bacteria</taxon>
        <taxon>Pseudomonadati</taxon>
        <taxon>Planctomycetota</taxon>
        <taxon>Planctomycetia</taxon>
        <taxon>Pirellulales</taxon>
        <taxon>Lacipirellulaceae</taxon>
        <taxon>Lacipirellula</taxon>
    </lineage>
</organism>
<proteinExistence type="predicted"/>
<evidence type="ECO:0000313" key="2">
    <source>
        <dbReference type="EMBL" id="QDT71444.1"/>
    </source>
</evidence>
<dbReference type="AlphaFoldDB" id="A0A517TSU5"/>
<dbReference type="RefSeq" id="WP_145430717.1">
    <property type="nucleotide sequence ID" value="NZ_CP036339.1"/>
</dbReference>
<reference evidence="2 3" key="1">
    <citation type="submission" date="2019-02" db="EMBL/GenBank/DDBJ databases">
        <title>Deep-cultivation of Planctomycetes and their phenomic and genomic characterization uncovers novel biology.</title>
        <authorList>
            <person name="Wiegand S."/>
            <person name="Jogler M."/>
            <person name="Boedeker C."/>
            <person name="Pinto D."/>
            <person name="Vollmers J."/>
            <person name="Rivas-Marin E."/>
            <person name="Kohn T."/>
            <person name="Peeters S.H."/>
            <person name="Heuer A."/>
            <person name="Rast P."/>
            <person name="Oberbeckmann S."/>
            <person name="Bunk B."/>
            <person name="Jeske O."/>
            <person name="Meyerdierks A."/>
            <person name="Storesund J.E."/>
            <person name="Kallscheuer N."/>
            <person name="Luecker S."/>
            <person name="Lage O.M."/>
            <person name="Pohl T."/>
            <person name="Merkel B.J."/>
            <person name="Hornburger P."/>
            <person name="Mueller R.-W."/>
            <person name="Bruemmer F."/>
            <person name="Labrenz M."/>
            <person name="Spormann A.M."/>
            <person name="Op den Camp H."/>
            <person name="Overmann J."/>
            <person name="Amann R."/>
            <person name="Jetten M.S.M."/>
            <person name="Mascher T."/>
            <person name="Medema M.H."/>
            <person name="Devos D.P."/>
            <person name="Kaster A.-K."/>
            <person name="Ovreas L."/>
            <person name="Rohde M."/>
            <person name="Galperin M.Y."/>
            <person name="Jogler C."/>
        </authorList>
    </citation>
    <scope>NUCLEOTIDE SEQUENCE [LARGE SCALE GENOMIC DNA]</scope>
    <source>
        <strain evidence="2 3">I41</strain>
    </source>
</reference>
<dbReference type="Gene3D" id="3.30.2310.20">
    <property type="entry name" value="RelE-like"/>
    <property type="match status" value="1"/>
</dbReference>
<name>A0A517TSU5_9BACT</name>
<sequence>MSDRPLFIRPEAKQDLGEARAWYDQQQEGLGSEFLAKVYERFEEIEQSPQHYAAGYHGVRAANVDRFPYIVRFAEINSRIEVIAVHHGSRNPSEWRRRAGN</sequence>
<gene>
    <name evidence="2" type="ORF">I41_06010</name>
</gene>
<keyword evidence="1" id="KW-1277">Toxin-antitoxin system</keyword>
<dbReference type="KEGG" id="llh:I41_06010"/>
<dbReference type="InterPro" id="IPR007712">
    <property type="entry name" value="RelE/ParE_toxin"/>
</dbReference>
<dbReference type="OrthoDB" id="9809155at2"/>
<evidence type="ECO:0000313" key="3">
    <source>
        <dbReference type="Proteomes" id="UP000317909"/>
    </source>
</evidence>
<accession>A0A517TSU5</accession>
<dbReference type="Proteomes" id="UP000317909">
    <property type="component" value="Chromosome"/>
</dbReference>
<evidence type="ECO:0000256" key="1">
    <source>
        <dbReference type="ARBA" id="ARBA00022649"/>
    </source>
</evidence>
<protein>
    <submittedName>
        <fullName evidence="2">Plasmid stabilization system protein</fullName>
    </submittedName>
</protein>
<dbReference type="Pfam" id="PF05016">
    <property type="entry name" value="ParE_toxin"/>
    <property type="match status" value="1"/>
</dbReference>
<keyword evidence="3" id="KW-1185">Reference proteome</keyword>